<gene>
    <name evidence="3" type="ORF">UFOPK3605_01144</name>
    <name evidence="4" type="ORF">UFOPK3897_00513</name>
    <name evidence="5" type="ORF">UFOPK4121_01003</name>
</gene>
<dbReference type="EMBL" id="CAFBMM010000062">
    <property type="protein sequence ID" value="CAB4911479.1"/>
    <property type="molecule type" value="Genomic_DNA"/>
</dbReference>
<feature type="domain" description="CT398-like coiled coil hairpin" evidence="2">
    <location>
        <begin position="10"/>
        <end position="188"/>
    </location>
</feature>
<name>A0A6J7RD21_9ZZZZ</name>
<evidence type="ECO:0000259" key="2">
    <source>
        <dbReference type="Pfam" id="PF24481"/>
    </source>
</evidence>
<dbReference type="EMBL" id="CAFBPQ010000029">
    <property type="protein sequence ID" value="CAB5026637.1"/>
    <property type="molecule type" value="Genomic_DNA"/>
</dbReference>
<dbReference type="InterPro" id="IPR056003">
    <property type="entry name" value="CT398_CC_hairpin"/>
</dbReference>
<dbReference type="EMBL" id="CAFBOF010000006">
    <property type="protein sequence ID" value="CAB4972002.1"/>
    <property type="molecule type" value="Genomic_DNA"/>
</dbReference>
<evidence type="ECO:0000313" key="5">
    <source>
        <dbReference type="EMBL" id="CAB5026637.1"/>
    </source>
</evidence>
<dbReference type="AlphaFoldDB" id="A0A6J7RD21"/>
<evidence type="ECO:0000313" key="4">
    <source>
        <dbReference type="EMBL" id="CAB4972002.1"/>
    </source>
</evidence>
<protein>
    <submittedName>
        <fullName evidence="5">Unannotated protein</fullName>
    </submittedName>
</protein>
<accession>A0A6J7RD21</accession>
<dbReference type="Pfam" id="PF02591">
    <property type="entry name" value="Zn_ribbon_9"/>
    <property type="match status" value="1"/>
</dbReference>
<reference evidence="5" key="1">
    <citation type="submission" date="2020-05" db="EMBL/GenBank/DDBJ databases">
        <authorList>
            <person name="Chiriac C."/>
            <person name="Salcher M."/>
            <person name="Ghai R."/>
            <person name="Kavagutti S V."/>
        </authorList>
    </citation>
    <scope>NUCLEOTIDE SEQUENCE</scope>
</reference>
<organism evidence="5">
    <name type="scientific">freshwater metagenome</name>
    <dbReference type="NCBI Taxonomy" id="449393"/>
    <lineage>
        <taxon>unclassified sequences</taxon>
        <taxon>metagenomes</taxon>
        <taxon>ecological metagenomes</taxon>
    </lineage>
</organism>
<evidence type="ECO:0000313" key="3">
    <source>
        <dbReference type="EMBL" id="CAB4911479.1"/>
    </source>
</evidence>
<evidence type="ECO:0000259" key="1">
    <source>
        <dbReference type="Pfam" id="PF02591"/>
    </source>
</evidence>
<dbReference type="Gene3D" id="1.10.287.1490">
    <property type="match status" value="1"/>
</dbReference>
<proteinExistence type="predicted"/>
<sequence>MADLKTLLVLQEHDRSIDQLQYRHAHHPLRQEIALVDSQITKLEALTTDIGSARDEAARNESKRANEVAKFSEHAAVAEARLYSGDVTAPRELQALQADIEQLKRQVRGCEDLQLEAMEIREPLDAQLAEVTAARAEADVKAKTLSATLATELATIDSEIDQEVNQRNSIASTVAPELLADYDRRRANGAGAARLVGVRCEGCHLTIPNVEAERIRKAPEGTAASCENCGCILVP</sequence>
<feature type="domain" description="C4-type zinc ribbon" evidence="1">
    <location>
        <begin position="199"/>
        <end position="233"/>
    </location>
</feature>
<dbReference type="Pfam" id="PF24481">
    <property type="entry name" value="CT398_CC"/>
    <property type="match status" value="1"/>
</dbReference>
<dbReference type="InterPro" id="IPR003743">
    <property type="entry name" value="Zf-RING_7"/>
</dbReference>